<dbReference type="AlphaFoldDB" id="A0A7E5W986"/>
<protein>
    <submittedName>
        <fullName evidence="3">ATP-binding cassette sub-family A member 7-like</fullName>
    </submittedName>
</protein>
<keyword evidence="2" id="KW-1185">Reference proteome</keyword>
<accession>A0A7E5W986</accession>
<dbReference type="GeneID" id="113500248"/>
<proteinExistence type="predicted"/>
<dbReference type="OrthoDB" id="8061355at2759"/>
<evidence type="ECO:0000313" key="2">
    <source>
        <dbReference type="Proteomes" id="UP000322000"/>
    </source>
</evidence>
<dbReference type="RefSeq" id="XP_026736756.1">
    <property type="nucleotide sequence ID" value="XM_026880955.1"/>
</dbReference>
<reference evidence="3" key="1">
    <citation type="submission" date="2025-08" db="UniProtKB">
        <authorList>
            <consortium name="RefSeq"/>
        </authorList>
    </citation>
    <scope>IDENTIFICATION</scope>
</reference>
<organism evidence="2 3">
    <name type="scientific">Trichoplusia ni</name>
    <name type="common">Cabbage looper</name>
    <dbReference type="NCBI Taxonomy" id="7111"/>
    <lineage>
        <taxon>Eukaryota</taxon>
        <taxon>Metazoa</taxon>
        <taxon>Ecdysozoa</taxon>
        <taxon>Arthropoda</taxon>
        <taxon>Hexapoda</taxon>
        <taxon>Insecta</taxon>
        <taxon>Pterygota</taxon>
        <taxon>Neoptera</taxon>
        <taxon>Endopterygota</taxon>
        <taxon>Lepidoptera</taxon>
        <taxon>Glossata</taxon>
        <taxon>Ditrysia</taxon>
        <taxon>Noctuoidea</taxon>
        <taxon>Noctuidae</taxon>
        <taxon>Plusiinae</taxon>
        <taxon>Trichoplusia</taxon>
    </lineage>
</organism>
<dbReference type="InParanoid" id="A0A7E5W986"/>
<evidence type="ECO:0000256" key="1">
    <source>
        <dbReference type="SAM" id="MobiDB-lite"/>
    </source>
</evidence>
<gene>
    <name evidence="3" type="primary">LOC113500248</name>
</gene>
<name>A0A7E5W986_TRINI</name>
<feature type="region of interest" description="Disordered" evidence="1">
    <location>
        <begin position="102"/>
        <end position="130"/>
    </location>
</feature>
<sequence length="130" mass="14431">MAFGGGWLVQCRGRAGGARAWRGVQARAPGASLRVLHQHTLHFLVPATVTVDNKEIRTRLSDVFRLMAELQSTCDIEDYTINQSSLEQMFLSFTDKAEVPTDTVDVEPLPALRPPDSLRSYEDLDTVTSL</sequence>
<evidence type="ECO:0000313" key="3">
    <source>
        <dbReference type="RefSeq" id="XP_026736756.1"/>
    </source>
</evidence>
<dbReference type="KEGG" id="tnl:113500248"/>
<dbReference type="Proteomes" id="UP000322000">
    <property type="component" value="Chromosome 13"/>
</dbReference>